<dbReference type="Gene3D" id="1.10.540.10">
    <property type="entry name" value="Acyl-CoA dehydrogenase/oxidase, N-terminal domain"/>
    <property type="match status" value="1"/>
</dbReference>
<keyword evidence="8" id="KW-0812">Transmembrane</keyword>
<keyword evidence="4 7" id="KW-0274">FAD</keyword>
<name>D0L375_GORB4</name>
<keyword evidence="3 7" id="KW-0285">Flavoprotein</keyword>
<dbReference type="HOGENOM" id="CLU_018204_0_2_11"/>
<dbReference type="FunFam" id="1.20.140.10:FF:000012">
    <property type="entry name" value="Acyl-CoA dehydrogenase fadE12"/>
    <property type="match status" value="1"/>
</dbReference>
<dbReference type="FunFam" id="2.40.110.10:FF:000002">
    <property type="entry name" value="Acyl-CoA dehydrogenase fadE12"/>
    <property type="match status" value="1"/>
</dbReference>
<dbReference type="InterPro" id="IPR037069">
    <property type="entry name" value="AcylCoA_DH/ox_N_sf"/>
</dbReference>
<dbReference type="OrthoDB" id="8876745at2"/>
<keyword evidence="5 7" id="KW-0560">Oxidoreductase</keyword>
<dbReference type="SUPFAM" id="SSF47203">
    <property type="entry name" value="Acyl-CoA dehydrogenase C-terminal domain-like"/>
    <property type="match status" value="1"/>
</dbReference>
<dbReference type="eggNOG" id="COG1960">
    <property type="taxonomic scope" value="Bacteria"/>
</dbReference>
<dbReference type="CDD" id="cd00567">
    <property type="entry name" value="ACAD"/>
    <property type="match status" value="1"/>
</dbReference>
<evidence type="ECO:0000256" key="7">
    <source>
        <dbReference type="RuleBase" id="RU362125"/>
    </source>
</evidence>
<dbReference type="GO" id="GO:0005737">
    <property type="term" value="C:cytoplasm"/>
    <property type="evidence" value="ECO:0007669"/>
    <property type="project" value="TreeGrafter"/>
</dbReference>
<comment type="cofactor">
    <cofactor evidence="1 7">
        <name>FAD</name>
        <dbReference type="ChEBI" id="CHEBI:57692"/>
    </cofactor>
</comment>
<reference evidence="12 13" key="2">
    <citation type="journal article" date="2010" name="Stand. Genomic Sci.">
        <title>Complete genome sequence of Gordonia bronchialis type strain (3410).</title>
        <authorList>
            <person name="Ivanova N."/>
            <person name="Sikorski J."/>
            <person name="Jando M."/>
            <person name="Lapidus A."/>
            <person name="Nolan M."/>
            <person name="Lucas S."/>
            <person name="Del Rio T.G."/>
            <person name="Tice H."/>
            <person name="Copeland A."/>
            <person name="Cheng J.F."/>
            <person name="Chen F."/>
            <person name="Bruce D."/>
            <person name="Goodwin L."/>
            <person name="Pitluck S."/>
            <person name="Mavromatis K."/>
            <person name="Ovchinnikova G."/>
            <person name="Pati A."/>
            <person name="Chen A."/>
            <person name="Palaniappan K."/>
            <person name="Land M."/>
            <person name="Hauser L."/>
            <person name="Chang Y.J."/>
            <person name="Jeffries C.D."/>
            <person name="Chain P."/>
            <person name="Saunders E."/>
            <person name="Han C."/>
            <person name="Detter J.C."/>
            <person name="Brettin T."/>
            <person name="Rohde M."/>
            <person name="Goker M."/>
            <person name="Bristow J."/>
            <person name="Eisen J.A."/>
            <person name="Markowitz V."/>
            <person name="Hugenholtz P."/>
            <person name="Klenk H.P."/>
            <person name="Kyrpides N.C."/>
        </authorList>
    </citation>
    <scope>NUCLEOTIDE SEQUENCE [LARGE SCALE GENOMIC DNA]</scope>
    <source>
        <strain evidence="13">ATCC 25592 / DSM 43247 / BCRC 13721 / JCM 3198 / KCTC 3076 / NBRC 16047 / NCTC 10667</strain>
    </source>
</reference>
<dbReference type="GO" id="GO:0033539">
    <property type="term" value="P:fatty acid beta-oxidation using acyl-CoA dehydrogenase"/>
    <property type="evidence" value="ECO:0007669"/>
    <property type="project" value="TreeGrafter"/>
</dbReference>
<dbReference type="EMBL" id="CP001802">
    <property type="protein sequence ID" value="ACY23005.1"/>
    <property type="molecule type" value="Genomic_DNA"/>
</dbReference>
<dbReference type="InterPro" id="IPR013786">
    <property type="entry name" value="AcylCoA_DH/ox_N"/>
</dbReference>
<evidence type="ECO:0000256" key="4">
    <source>
        <dbReference type="ARBA" id="ARBA00022827"/>
    </source>
</evidence>
<evidence type="ECO:0000256" key="6">
    <source>
        <dbReference type="ARBA" id="ARBA00052546"/>
    </source>
</evidence>
<dbReference type="Pfam" id="PF00441">
    <property type="entry name" value="Acyl-CoA_dh_1"/>
    <property type="match status" value="1"/>
</dbReference>
<comment type="catalytic activity">
    <reaction evidence="6">
        <text>a 2,3-saturated acyl-CoA + A = a 2,3-dehydroacyl-CoA + AH2</text>
        <dbReference type="Rhea" id="RHEA:48608"/>
        <dbReference type="ChEBI" id="CHEBI:13193"/>
        <dbReference type="ChEBI" id="CHEBI:17499"/>
        <dbReference type="ChEBI" id="CHEBI:60015"/>
        <dbReference type="ChEBI" id="CHEBI:65111"/>
    </reaction>
</comment>
<keyword evidence="8" id="KW-1133">Transmembrane helix</keyword>
<evidence type="ECO:0000259" key="10">
    <source>
        <dbReference type="Pfam" id="PF02770"/>
    </source>
</evidence>
<feature type="domain" description="Acyl-CoA dehydrogenase/oxidase N-terminal" evidence="11">
    <location>
        <begin position="15"/>
        <end position="125"/>
    </location>
</feature>
<protein>
    <submittedName>
        <fullName evidence="12">Acyl-CoA dehydrogenase domain protein</fullName>
    </submittedName>
</protein>
<evidence type="ECO:0000256" key="2">
    <source>
        <dbReference type="ARBA" id="ARBA00009347"/>
    </source>
</evidence>
<dbReference type="PIRSF" id="PIRSF016578">
    <property type="entry name" value="HsaA"/>
    <property type="match status" value="1"/>
</dbReference>
<evidence type="ECO:0000259" key="11">
    <source>
        <dbReference type="Pfam" id="PF02771"/>
    </source>
</evidence>
<dbReference type="GO" id="GO:0003995">
    <property type="term" value="F:acyl-CoA dehydrogenase activity"/>
    <property type="evidence" value="ECO:0007669"/>
    <property type="project" value="TreeGrafter"/>
</dbReference>
<dbReference type="STRING" id="526226.Gbro_3827"/>
<dbReference type="AlphaFoldDB" id="D0L375"/>
<gene>
    <name evidence="12" type="ordered locus">Gbro_3827</name>
</gene>
<evidence type="ECO:0000256" key="3">
    <source>
        <dbReference type="ARBA" id="ARBA00022630"/>
    </source>
</evidence>
<dbReference type="Gene3D" id="2.40.110.10">
    <property type="entry name" value="Butyryl-CoA Dehydrogenase, subunit A, domain 2"/>
    <property type="match status" value="1"/>
</dbReference>
<dbReference type="PANTHER" id="PTHR48083:SF1">
    <property type="entry name" value="DEHYDROGENASE, PUTATIVE (AFU_ORTHOLOGUE AFUA_7G06510)-RELATED"/>
    <property type="match status" value="1"/>
</dbReference>
<sequence length="394" mass="42294">MTETIDHVTNPFVETPERAALRSSVAAFAAKYGQEYFRQCAREGRKTDEMWLEAGKLGFIGVNLPEEYGGGGAGMYELSIVMEEIAAAGTGLLMLVVSPAICGNIIARFGTDEQKQRWIPGLADGTITMAFGITEPDAGSNSHQITTTARRDGDDWILNGRKVFISGVDQAQAVLIVARTEDAKTGKLKPALFILPTDAAGFEWTMIDMELQNPEKQFQLFLDDVRLPADALVGSEDAALSQLFAGLNPERIMAAASAVGMGRFALGKAVAYVNDRTVWKTPIGAHQAIAHPLAEGKVQIEMAKLMMQKAATMYDAGDDWGAAEPANMAKYAAAEACVKIVDQAVHSMGGNGLTTEYGLAPMLSLARIARIAPVSREMILNFVAQTSLGLPKSY</sequence>
<keyword evidence="8" id="KW-0472">Membrane</keyword>
<dbReference type="Pfam" id="PF02771">
    <property type="entry name" value="Acyl-CoA_dh_N"/>
    <property type="match status" value="1"/>
</dbReference>
<evidence type="ECO:0000313" key="12">
    <source>
        <dbReference type="EMBL" id="ACY23005.1"/>
    </source>
</evidence>
<dbReference type="InterPro" id="IPR050741">
    <property type="entry name" value="Acyl-CoA_dehydrogenase"/>
</dbReference>
<accession>D0L375</accession>
<evidence type="ECO:0000256" key="1">
    <source>
        <dbReference type="ARBA" id="ARBA00001974"/>
    </source>
</evidence>
<dbReference type="InterPro" id="IPR006091">
    <property type="entry name" value="Acyl-CoA_Oxase/DH_mid-dom"/>
</dbReference>
<comment type="similarity">
    <text evidence="2 7">Belongs to the acyl-CoA dehydrogenase family.</text>
</comment>
<dbReference type="InterPro" id="IPR046373">
    <property type="entry name" value="Acyl-CoA_Oxase/DH_mid-dom_sf"/>
</dbReference>
<evidence type="ECO:0000313" key="13">
    <source>
        <dbReference type="Proteomes" id="UP000001219"/>
    </source>
</evidence>
<evidence type="ECO:0000256" key="5">
    <source>
        <dbReference type="ARBA" id="ARBA00023002"/>
    </source>
</evidence>
<feature type="domain" description="Acyl-CoA dehydrogenase/oxidase C-terminal" evidence="9">
    <location>
        <begin position="245"/>
        <end position="386"/>
    </location>
</feature>
<dbReference type="Pfam" id="PF02770">
    <property type="entry name" value="Acyl-CoA_dh_M"/>
    <property type="match status" value="1"/>
</dbReference>
<dbReference type="InterPro" id="IPR009100">
    <property type="entry name" value="AcylCoA_DH/oxidase_NM_dom_sf"/>
</dbReference>
<dbReference type="GO" id="GO:0050660">
    <property type="term" value="F:flavin adenine dinucleotide binding"/>
    <property type="evidence" value="ECO:0007669"/>
    <property type="project" value="InterPro"/>
</dbReference>
<dbReference type="InterPro" id="IPR009075">
    <property type="entry name" value="AcylCo_DH/oxidase_C"/>
</dbReference>
<keyword evidence="13" id="KW-1185">Reference proteome</keyword>
<dbReference type="Gene3D" id="1.20.140.10">
    <property type="entry name" value="Butyryl-CoA Dehydrogenase, subunit A, domain 3"/>
    <property type="match status" value="1"/>
</dbReference>
<evidence type="ECO:0000259" key="9">
    <source>
        <dbReference type="Pfam" id="PF00441"/>
    </source>
</evidence>
<evidence type="ECO:0000256" key="8">
    <source>
        <dbReference type="SAM" id="Phobius"/>
    </source>
</evidence>
<dbReference type="RefSeq" id="WP_012835508.1">
    <property type="nucleotide sequence ID" value="NC_013441.1"/>
</dbReference>
<dbReference type="InterPro" id="IPR036250">
    <property type="entry name" value="AcylCo_DH-like_C"/>
</dbReference>
<reference evidence="13" key="1">
    <citation type="submission" date="2009-10" db="EMBL/GenBank/DDBJ databases">
        <title>The complete chromosome of Gordonia bronchialis DSM 43247.</title>
        <authorList>
            <consortium name="US DOE Joint Genome Institute (JGI-PGF)"/>
            <person name="Lucas S."/>
            <person name="Copeland A."/>
            <person name="Lapidus A."/>
            <person name="Glavina del Rio T."/>
            <person name="Dalin E."/>
            <person name="Tice H."/>
            <person name="Bruce D."/>
            <person name="Goodwin L."/>
            <person name="Pitluck S."/>
            <person name="Kyrpides N."/>
            <person name="Mavromatis K."/>
            <person name="Ivanova N."/>
            <person name="Ovchinnikova G."/>
            <person name="Saunders E."/>
            <person name="Brettin T."/>
            <person name="Detter J.C."/>
            <person name="Han C."/>
            <person name="Larimer F."/>
            <person name="Land M."/>
            <person name="Hauser L."/>
            <person name="Markowitz V."/>
            <person name="Cheng J.-F."/>
            <person name="Hugenholtz P."/>
            <person name="Woyke T."/>
            <person name="Wu D."/>
            <person name="Jando M."/>
            <person name="Schneider S."/>
            <person name="Goeker M."/>
            <person name="Klenk H.-P."/>
            <person name="Eisen J.A."/>
        </authorList>
    </citation>
    <scope>NUCLEOTIDE SEQUENCE [LARGE SCALE GENOMIC DNA]</scope>
    <source>
        <strain evidence="13">ATCC 25592 / DSM 43247 / BCRC 13721 / JCM 3198 / KCTC 3076 / NBRC 16047 / NCTC 10667</strain>
    </source>
</reference>
<feature type="transmembrane region" description="Helical" evidence="8">
    <location>
        <begin position="85"/>
        <end position="107"/>
    </location>
</feature>
<dbReference type="Proteomes" id="UP000001219">
    <property type="component" value="Chromosome"/>
</dbReference>
<proteinExistence type="inferred from homology"/>
<dbReference type="KEGG" id="gbr:Gbro_3827"/>
<organism evidence="12 13">
    <name type="scientific">Gordonia bronchialis (strain ATCC 25592 / DSM 43247 / BCRC 13721 / JCM 3198 / KCTC 3076 / NBRC 16047 / NCTC 10667)</name>
    <name type="common">Rhodococcus bronchialis</name>
    <dbReference type="NCBI Taxonomy" id="526226"/>
    <lineage>
        <taxon>Bacteria</taxon>
        <taxon>Bacillati</taxon>
        <taxon>Actinomycetota</taxon>
        <taxon>Actinomycetes</taxon>
        <taxon>Mycobacteriales</taxon>
        <taxon>Gordoniaceae</taxon>
        <taxon>Gordonia</taxon>
    </lineage>
</organism>
<feature type="domain" description="Acyl-CoA oxidase/dehydrogenase middle" evidence="10">
    <location>
        <begin position="130"/>
        <end position="209"/>
    </location>
</feature>
<dbReference type="PANTHER" id="PTHR48083">
    <property type="entry name" value="MEDIUM-CHAIN SPECIFIC ACYL-COA DEHYDROGENASE, MITOCHONDRIAL-RELATED"/>
    <property type="match status" value="1"/>
</dbReference>
<dbReference type="SUPFAM" id="SSF56645">
    <property type="entry name" value="Acyl-CoA dehydrogenase NM domain-like"/>
    <property type="match status" value="1"/>
</dbReference>